<comment type="cofactor">
    <cofactor evidence="1 9 10">
        <name>pyridoxal 5'-phosphate</name>
        <dbReference type="ChEBI" id="CHEBI:597326"/>
    </cofactor>
</comment>
<dbReference type="GO" id="GO:0030170">
    <property type="term" value="F:pyridoxal phosphate binding"/>
    <property type="evidence" value="ECO:0007669"/>
    <property type="project" value="InterPro"/>
</dbReference>
<comment type="similarity">
    <text evidence="3 10">Belongs to the class-II pyridoxal-phosphate-dependent aminotransferase family. BioF subfamily.</text>
</comment>
<keyword evidence="13" id="KW-1185">Reference proteome</keyword>
<dbReference type="PANTHER" id="PTHR13693:SF100">
    <property type="entry name" value="8-AMINO-7-OXONONANOATE SYNTHASE"/>
    <property type="match status" value="1"/>
</dbReference>
<dbReference type="GO" id="GO:0008710">
    <property type="term" value="F:8-amino-7-oxononanoate synthase activity"/>
    <property type="evidence" value="ECO:0007669"/>
    <property type="project" value="UniProtKB-UniRule"/>
</dbReference>
<organism evidence="12 13">
    <name type="scientific">Thermogutta terrifontis</name>
    <dbReference type="NCBI Taxonomy" id="1331910"/>
    <lineage>
        <taxon>Bacteria</taxon>
        <taxon>Pseudomonadati</taxon>
        <taxon>Planctomycetota</taxon>
        <taxon>Planctomycetia</taxon>
        <taxon>Pirellulales</taxon>
        <taxon>Thermoguttaceae</taxon>
        <taxon>Thermogutta</taxon>
    </lineage>
</organism>
<dbReference type="Gene3D" id="3.40.640.10">
    <property type="entry name" value="Type I PLP-dependent aspartate aminotransferase-like (Major domain)"/>
    <property type="match status" value="1"/>
</dbReference>
<dbReference type="InterPro" id="IPR004723">
    <property type="entry name" value="AONS_Archaea/Proteobacteria"/>
</dbReference>
<evidence type="ECO:0000256" key="6">
    <source>
        <dbReference type="ARBA" id="ARBA00022756"/>
    </source>
</evidence>
<reference evidence="12 13" key="1">
    <citation type="journal article" name="Front. Microbiol.">
        <title>Sugar Metabolism of the First Thermophilic Planctomycete Thermogutta terrifontis: Comparative Genomic and Transcriptomic Approaches.</title>
        <authorList>
            <person name="Elcheninov A.G."/>
            <person name="Menzel P."/>
            <person name="Gudbergsdottir S.R."/>
            <person name="Slesarev A.I."/>
            <person name="Kadnikov V.V."/>
            <person name="Krogh A."/>
            <person name="Bonch-Osmolovskaya E.A."/>
            <person name="Peng X."/>
            <person name="Kublanov I.V."/>
        </authorList>
    </citation>
    <scope>NUCLEOTIDE SEQUENCE [LARGE SCALE GENOMIC DNA]</scope>
    <source>
        <strain evidence="12 13">R1</strain>
    </source>
</reference>
<dbReference type="OrthoDB" id="9807157at2"/>
<dbReference type="GO" id="GO:0009102">
    <property type="term" value="P:biotin biosynthetic process"/>
    <property type="evidence" value="ECO:0007669"/>
    <property type="project" value="UniProtKB-UniRule"/>
</dbReference>
<dbReference type="InterPro" id="IPR004839">
    <property type="entry name" value="Aminotransferase_I/II_large"/>
</dbReference>
<feature type="domain" description="Aminotransferase class I/classII large" evidence="11">
    <location>
        <begin position="48"/>
        <end position="389"/>
    </location>
</feature>
<dbReference type="RefSeq" id="WP_095415335.1">
    <property type="nucleotide sequence ID" value="NZ_CP018477.1"/>
</dbReference>
<comment type="catalytic activity">
    <reaction evidence="8 10">
        <text>6-carboxyhexanoyl-[ACP] + L-alanine + H(+) = (8S)-8-amino-7-oxononanoate + holo-[ACP] + CO2</text>
        <dbReference type="Rhea" id="RHEA:42288"/>
        <dbReference type="Rhea" id="RHEA-COMP:9685"/>
        <dbReference type="Rhea" id="RHEA-COMP:9955"/>
        <dbReference type="ChEBI" id="CHEBI:15378"/>
        <dbReference type="ChEBI" id="CHEBI:16526"/>
        <dbReference type="ChEBI" id="CHEBI:57972"/>
        <dbReference type="ChEBI" id="CHEBI:64479"/>
        <dbReference type="ChEBI" id="CHEBI:78846"/>
        <dbReference type="ChEBI" id="CHEBI:149468"/>
        <dbReference type="EC" id="2.3.1.47"/>
    </reaction>
</comment>
<comment type="function">
    <text evidence="10">Catalyzes the decarboxylative condensation of pimeloyl-[acyl-carrier protein] and L-alanine to produce 8-amino-7-oxononanoate (AON), [acyl-carrier protein], and carbon dioxide.</text>
</comment>
<comment type="pathway">
    <text evidence="2 10">Cofactor biosynthesis; biotin biosynthesis.</text>
</comment>
<evidence type="ECO:0000256" key="8">
    <source>
        <dbReference type="ARBA" id="ARBA00047715"/>
    </source>
</evidence>
<dbReference type="InterPro" id="IPR015421">
    <property type="entry name" value="PyrdxlP-dep_Trfase_major"/>
</dbReference>
<dbReference type="InterPro" id="IPR001917">
    <property type="entry name" value="Aminotrans_II_pyridoxalP_BS"/>
</dbReference>
<evidence type="ECO:0000313" key="12">
    <source>
        <dbReference type="EMBL" id="ASV75210.1"/>
    </source>
</evidence>
<keyword evidence="12" id="KW-0012">Acyltransferase</keyword>
<dbReference type="KEGG" id="ttf:THTE_2608"/>
<dbReference type="CDD" id="cd06454">
    <property type="entry name" value="KBL_like"/>
    <property type="match status" value="1"/>
</dbReference>
<evidence type="ECO:0000313" key="13">
    <source>
        <dbReference type="Proteomes" id="UP000215086"/>
    </source>
</evidence>
<dbReference type="AlphaFoldDB" id="A0A286RGY7"/>
<dbReference type="SUPFAM" id="SSF53383">
    <property type="entry name" value="PLP-dependent transferases"/>
    <property type="match status" value="1"/>
</dbReference>
<evidence type="ECO:0000256" key="2">
    <source>
        <dbReference type="ARBA" id="ARBA00004746"/>
    </source>
</evidence>
<comment type="subunit">
    <text evidence="4 10">Homodimer.</text>
</comment>
<keyword evidence="5 10" id="KW-0808">Transferase</keyword>
<keyword evidence="7 9" id="KW-0663">Pyridoxal phosphate</keyword>
<dbReference type="InterPro" id="IPR015424">
    <property type="entry name" value="PyrdxlP-dep_Trfase"/>
</dbReference>
<dbReference type="Gene3D" id="3.90.1150.10">
    <property type="entry name" value="Aspartate Aminotransferase, domain 1"/>
    <property type="match status" value="1"/>
</dbReference>
<evidence type="ECO:0000256" key="4">
    <source>
        <dbReference type="ARBA" id="ARBA00011738"/>
    </source>
</evidence>
<dbReference type="EMBL" id="CP018477">
    <property type="protein sequence ID" value="ASV75210.1"/>
    <property type="molecule type" value="Genomic_DNA"/>
</dbReference>
<gene>
    <name evidence="12" type="ORF">THTE_2608</name>
</gene>
<dbReference type="Proteomes" id="UP000215086">
    <property type="component" value="Chromosome"/>
</dbReference>
<evidence type="ECO:0000259" key="11">
    <source>
        <dbReference type="Pfam" id="PF00155"/>
    </source>
</evidence>
<accession>A0A286RGY7</accession>
<evidence type="ECO:0000256" key="9">
    <source>
        <dbReference type="PIRSR" id="PIRSR604723-51"/>
    </source>
</evidence>
<dbReference type="Pfam" id="PF00155">
    <property type="entry name" value="Aminotran_1_2"/>
    <property type="match status" value="1"/>
</dbReference>
<evidence type="ECO:0000256" key="1">
    <source>
        <dbReference type="ARBA" id="ARBA00001933"/>
    </source>
</evidence>
<dbReference type="NCBIfam" id="TIGR00858">
    <property type="entry name" value="bioF"/>
    <property type="match status" value="1"/>
</dbReference>
<protein>
    <recommendedName>
        <fullName evidence="10">8-amino-7-ketopelargonate synthase</fullName>
        <ecNumber evidence="10">2.3.1.47</ecNumber>
    </recommendedName>
</protein>
<dbReference type="EC" id="2.3.1.47" evidence="10"/>
<dbReference type="PROSITE" id="PS00599">
    <property type="entry name" value="AA_TRANSFER_CLASS_2"/>
    <property type="match status" value="1"/>
</dbReference>
<evidence type="ECO:0000256" key="5">
    <source>
        <dbReference type="ARBA" id="ARBA00022679"/>
    </source>
</evidence>
<name>A0A286RGY7_9BACT</name>
<dbReference type="UniPathway" id="UPA00078"/>
<proteinExistence type="inferred from homology"/>
<evidence type="ECO:0000256" key="10">
    <source>
        <dbReference type="RuleBase" id="RU003693"/>
    </source>
</evidence>
<dbReference type="PANTHER" id="PTHR13693">
    <property type="entry name" value="CLASS II AMINOTRANSFERASE/8-AMINO-7-OXONONANOATE SYNTHASE"/>
    <property type="match status" value="1"/>
</dbReference>
<evidence type="ECO:0000256" key="7">
    <source>
        <dbReference type="ARBA" id="ARBA00022898"/>
    </source>
</evidence>
<feature type="modified residue" description="N6-(pyridoxal phosphate)lysine" evidence="9">
    <location>
        <position position="247"/>
    </location>
</feature>
<dbReference type="InterPro" id="IPR050087">
    <property type="entry name" value="AON_synthase_class-II"/>
</dbReference>
<sequence length="400" mass="43513">MEGRAQHNVDVLGWLADALEELDCQSLRRIRRCRQSAQGRIIWLDGRELVNFGSNDYLGLASDPRLVAAVKEGLEKEGWGSGASALVCGRSSAHAALEEALAKFEGCEATLVFPTGFAANAGTIAALVGPGDAVYCDRKNHASIIDGCKLSRADLRVFPHADVDTLDHLLAKPHRHRRRLVVTDTLFSMDGDLAPIPQLVDVCERHRAILMVDEAHATGVFGNRGRGVVEFYGVEERVPVRVGTLSKGLGSVGGFVVGSTALVEWLVQKARPYMFSTALPGAACYAAMAALKVVEQEPHRRALVVQKAEFLREALKREGWNIGLSASQIIPIVVRQPNVALSLARFLETRGFFVPAIRPPAVPDDEACLRVSVTFHHQHSDLERLVETLGEAKRKLGLGN</sequence>
<evidence type="ECO:0000256" key="3">
    <source>
        <dbReference type="ARBA" id="ARBA00010008"/>
    </source>
</evidence>
<dbReference type="InterPro" id="IPR015422">
    <property type="entry name" value="PyrdxlP-dep_Trfase_small"/>
</dbReference>
<keyword evidence="6" id="KW-0093">Biotin biosynthesis</keyword>